<evidence type="ECO:0000256" key="4">
    <source>
        <dbReference type="ARBA" id="ARBA00022679"/>
    </source>
</evidence>
<dbReference type="Gene3D" id="3.30.450.20">
    <property type="entry name" value="PAS domain"/>
    <property type="match status" value="3"/>
</dbReference>
<evidence type="ECO:0000313" key="10">
    <source>
        <dbReference type="EMBL" id="MFC3935053.1"/>
    </source>
</evidence>
<evidence type="ECO:0000259" key="7">
    <source>
        <dbReference type="PROSITE" id="PS50109"/>
    </source>
</evidence>
<dbReference type="InterPro" id="IPR003594">
    <property type="entry name" value="HATPase_dom"/>
</dbReference>
<dbReference type="NCBIfam" id="TIGR00229">
    <property type="entry name" value="sensory_box"/>
    <property type="match status" value="2"/>
</dbReference>
<dbReference type="InterPro" id="IPR005467">
    <property type="entry name" value="His_kinase_dom"/>
</dbReference>
<accession>A0ABV8D9K5</accession>
<evidence type="ECO:0000256" key="3">
    <source>
        <dbReference type="ARBA" id="ARBA00022553"/>
    </source>
</evidence>
<evidence type="ECO:0000259" key="8">
    <source>
        <dbReference type="PROSITE" id="PS50112"/>
    </source>
</evidence>
<dbReference type="PROSITE" id="PS50112">
    <property type="entry name" value="PAS"/>
    <property type="match status" value="2"/>
</dbReference>
<dbReference type="Gene3D" id="1.10.287.130">
    <property type="match status" value="1"/>
</dbReference>
<dbReference type="Pfam" id="PF08448">
    <property type="entry name" value="PAS_4"/>
    <property type="match status" value="2"/>
</dbReference>
<dbReference type="SUPFAM" id="SSF47384">
    <property type="entry name" value="Homodimeric domain of signal transducing histidine kinase"/>
    <property type="match status" value="1"/>
</dbReference>
<feature type="domain" description="Histidine kinase" evidence="7">
    <location>
        <begin position="604"/>
        <end position="821"/>
    </location>
</feature>
<dbReference type="SUPFAM" id="SSF55874">
    <property type="entry name" value="ATPase domain of HSP90 chaperone/DNA topoisomerase II/histidine kinase"/>
    <property type="match status" value="1"/>
</dbReference>
<keyword evidence="6" id="KW-0472">Membrane</keyword>
<dbReference type="CDD" id="cd00130">
    <property type="entry name" value="PAS"/>
    <property type="match status" value="2"/>
</dbReference>
<evidence type="ECO:0000256" key="5">
    <source>
        <dbReference type="ARBA" id="ARBA00022777"/>
    </source>
</evidence>
<dbReference type="CDD" id="cd00075">
    <property type="entry name" value="HATPase"/>
    <property type="match status" value="1"/>
</dbReference>
<dbReference type="InterPro" id="IPR001610">
    <property type="entry name" value="PAC"/>
</dbReference>
<dbReference type="PROSITE" id="PS50113">
    <property type="entry name" value="PAC"/>
    <property type="match status" value="2"/>
</dbReference>
<dbReference type="InterPro" id="IPR004358">
    <property type="entry name" value="Sig_transdc_His_kin-like_C"/>
</dbReference>
<feature type="domain" description="PAC" evidence="9">
    <location>
        <begin position="541"/>
        <end position="593"/>
    </location>
</feature>
<evidence type="ECO:0000256" key="1">
    <source>
        <dbReference type="ARBA" id="ARBA00000085"/>
    </source>
</evidence>
<feature type="domain" description="PAS" evidence="8">
    <location>
        <begin position="343"/>
        <end position="397"/>
    </location>
</feature>
<organism evidence="10 11">
    <name type="scientific">Acidovorax facilis</name>
    <dbReference type="NCBI Taxonomy" id="12917"/>
    <lineage>
        <taxon>Bacteria</taxon>
        <taxon>Pseudomonadati</taxon>
        <taxon>Pseudomonadota</taxon>
        <taxon>Betaproteobacteria</taxon>
        <taxon>Burkholderiales</taxon>
        <taxon>Comamonadaceae</taxon>
        <taxon>Acidovorax</taxon>
    </lineage>
</organism>
<dbReference type="SMART" id="SM00387">
    <property type="entry name" value="HATPase_c"/>
    <property type="match status" value="1"/>
</dbReference>
<dbReference type="InterPro" id="IPR000700">
    <property type="entry name" value="PAS-assoc_C"/>
</dbReference>
<dbReference type="InterPro" id="IPR036097">
    <property type="entry name" value="HisK_dim/P_sf"/>
</dbReference>
<comment type="caution">
    <text evidence="10">The sequence shown here is derived from an EMBL/GenBank/DDBJ whole genome shotgun (WGS) entry which is preliminary data.</text>
</comment>
<dbReference type="PROSITE" id="PS50109">
    <property type="entry name" value="HIS_KIN"/>
    <property type="match status" value="1"/>
</dbReference>
<feature type="domain" description="PAC" evidence="9">
    <location>
        <begin position="415"/>
        <end position="467"/>
    </location>
</feature>
<dbReference type="EMBL" id="JBHSAJ010000027">
    <property type="protein sequence ID" value="MFC3935053.1"/>
    <property type="molecule type" value="Genomic_DNA"/>
</dbReference>
<keyword evidence="3" id="KW-0597">Phosphoprotein</keyword>
<comment type="catalytic activity">
    <reaction evidence="1">
        <text>ATP + protein L-histidine = ADP + protein N-phospho-L-histidine.</text>
        <dbReference type="EC" id="2.7.13.3"/>
    </reaction>
</comment>
<keyword evidence="11" id="KW-1185">Reference proteome</keyword>
<dbReference type="Pfam" id="PF02518">
    <property type="entry name" value="HATPase_c"/>
    <property type="match status" value="1"/>
</dbReference>
<dbReference type="PRINTS" id="PR00344">
    <property type="entry name" value="BCTRLSENSOR"/>
</dbReference>
<dbReference type="CDD" id="cd00082">
    <property type="entry name" value="HisKA"/>
    <property type="match status" value="1"/>
</dbReference>
<protein>
    <recommendedName>
        <fullName evidence="2">histidine kinase</fullName>
        <ecNumber evidence="2">2.7.13.3</ecNumber>
    </recommendedName>
</protein>
<proteinExistence type="predicted"/>
<dbReference type="SUPFAM" id="SSF55785">
    <property type="entry name" value="PYP-like sensor domain (PAS domain)"/>
    <property type="match status" value="2"/>
</dbReference>
<dbReference type="SMART" id="SM00388">
    <property type="entry name" value="HisKA"/>
    <property type="match status" value="1"/>
</dbReference>
<dbReference type="Gene3D" id="3.30.565.10">
    <property type="entry name" value="Histidine kinase-like ATPase, C-terminal domain"/>
    <property type="match status" value="1"/>
</dbReference>
<reference evidence="11" key="1">
    <citation type="journal article" date="2019" name="Int. J. Syst. Evol. Microbiol.">
        <title>The Global Catalogue of Microorganisms (GCM) 10K type strain sequencing project: providing services to taxonomists for standard genome sequencing and annotation.</title>
        <authorList>
            <consortium name="The Broad Institute Genomics Platform"/>
            <consortium name="The Broad Institute Genome Sequencing Center for Infectious Disease"/>
            <person name="Wu L."/>
            <person name="Ma J."/>
        </authorList>
    </citation>
    <scope>NUCLEOTIDE SEQUENCE [LARGE SCALE GENOMIC DNA]</scope>
    <source>
        <strain evidence="11">CCUG 2113</strain>
    </source>
</reference>
<dbReference type="InterPro" id="IPR036890">
    <property type="entry name" value="HATPase_C_sf"/>
</dbReference>
<dbReference type="Proteomes" id="UP001595693">
    <property type="component" value="Unassembled WGS sequence"/>
</dbReference>
<keyword evidence="6" id="KW-1133">Transmembrane helix</keyword>
<dbReference type="Pfam" id="PF00512">
    <property type="entry name" value="HisKA"/>
    <property type="match status" value="1"/>
</dbReference>
<dbReference type="SMART" id="SM00086">
    <property type="entry name" value="PAC"/>
    <property type="match status" value="2"/>
</dbReference>
<feature type="domain" description="PAS" evidence="8">
    <location>
        <begin position="468"/>
        <end position="538"/>
    </location>
</feature>
<name>A0ABV8D9K5_9BURK</name>
<dbReference type="RefSeq" id="WP_055399600.1">
    <property type="nucleotide sequence ID" value="NZ_JAMXAX010000014.1"/>
</dbReference>
<dbReference type="InterPro" id="IPR035965">
    <property type="entry name" value="PAS-like_dom_sf"/>
</dbReference>
<keyword evidence="5" id="KW-0418">Kinase</keyword>
<sequence length="831" mass="91033">MKRSIPFAKLSLLEVASSRALFGGTLLMLAVIVGTASLMWLEFRRTEAQDRKQLELLASVMESHASQVFDNTKLALDSLAKSLTTENHTPAQLEAQQSYRLQGLPFLRSIAIVSSEGLVLASTTASDRGGRVDLQRLPPSPATDERVVIGAWVHGRTLTQDMRNATVPAGLGYIPMVRLVRLPSNAVVTLVAQINPDALATYQRQLMEAGHPGTQVMLALDNGTLLTQVGNDTLNLGSSLGTHPLFQGLLPAHKGTYGPLQTFQARSLGAWRSSNSQPLVAFVEQPYEATTQQWLDAMRGPLLFMGVALALIGLLTHASWRNARAKEVAQRERDEAQQETARREQELSVLFRSVQELIFRTDAQGTIRFVNPRWHAITNQPAEMARGQRLRDVVHPECRDGVDALFDATQPPGVRMAQVRLTGPAGETRALDISVVPLRDRSGQLRGFAGSAVDVTALLAAQQSLQEQLALTSQVLECNPLPICMTDTEGRLLSVNQAWESFMGLSRKSVLGMRNIDFLPKQEAQAYCAHQEQLLREGGRVRYEERMRRLDGSFRDVQVTKVLVTTNGKQPIGILTAKMDITEFRAARDLAEEASRSKSEFVANISHELRTPLQSILGFSELGLARGRHQSKLASMFSDIHDAGQRMLVLVNDLLDIAKIESTVGAFQFERADVRDLIEEVAAEMALLLDRKRLGLGLRLGRMPLIAKVDPSRFQQVVRNVLSNAIKFSPEDSIIDITAGVSDDHSIHIQVRDQGPGIPPAELETVFQAFVQSSKTRDGSGGTGLGLAICRKIVEAHGGRIHATNGPDGGTIFHIMLLTAGYTDTMPAPLT</sequence>
<dbReference type="EC" id="2.7.13.3" evidence="2"/>
<evidence type="ECO:0000256" key="6">
    <source>
        <dbReference type="SAM" id="Phobius"/>
    </source>
</evidence>
<dbReference type="PANTHER" id="PTHR43047">
    <property type="entry name" value="TWO-COMPONENT HISTIDINE PROTEIN KINASE"/>
    <property type="match status" value="1"/>
</dbReference>
<dbReference type="InterPro" id="IPR013656">
    <property type="entry name" value="PAS_4"/>
</dbReference>
<keyword evidence="4" id="KW-0808">Transferase</keyword>
<evidence type="ECO:0000313" key="11">
    <source>
        <dbReference type="Proteomes" id="UP001595693"/>
    </source>
</evidence>
<keyword evidence="6" id="KW-0812">Transmembrane</keyword>
<gene>
    <name evidence="10" type="ORF">ACFOW3_10485</name>
</gene>
<dbReference type="InterPro" id="IPR003661">
    <property type="entry name" value="HisK_dim/P_dom"/>
</dbReference>
<evidence type="ECO:0000256" key="2">
    <source>
        <dbReference type="ARBA" id="ARBA00012438"/>
    </source>
</evidence>
<dbReference type="InterPro" id="IPR000014">
    <property type="entry name" value="PAS"/>
</dbReference>
<feature type="transmembrane region" description="Helical" evidence="6">
    <location>
        <begin position="20"/>
        <end position="41"/>
    </location>
</feature>
<dbReference type="SMART" id="SM00091">
    <property type="entry name" value="PAS"/>
    <property type="match status" value="2"/>
</dbReference>
<evidence type="ECO:0000259" key="9">
    <source>
        <dbReference type="PROSITE" id="PS50113"/>
    </source>
</evidence>